<feature type="compositionally biased region" description="Basic and acidic residues" evidence="1">
    <location>
        <begin position="228"/>
        <end position="258"/>
    </location>
</feature>
<keyword evidence="2" id="KW-0812">Transmembrane</keyword>
<evidence type="ECO:0000313" key="5">
    <source>
        <dbReference type="Proteomes" id="UP000295371"/>
    </source>
</evidence>
<dbReference type="SMART" id="SM01043">
    <property type="entry name" value="BTAD"/>
    <property type="match status" value="1"/>
</dbReference>
<dbReference type="InterPro" id="IPR005158">
    <property type="entry name" value="BTAD"/>
</dbReference>
<dbReference type="AlphaFoldDB" id="A0A4R7J1Z9"/>
<dbReference type="InterPro" id="IPR011990">
    <property type="entry name" value="TPR-like_helical_dom_sf"/>
</dbReference>
<dbReference type="PANTHER" id="PTHR34700:SF4">
    <property type="entry name" value="PHAGE-LIKE ELEMENT PBSX PROTEIN XKDP"/>
    <property type="match status" value="1"/>
</dbReference>
<dbReference type="EMBL" id="SOAW01000002">
    <property type="protein sequence ID" value="TDT31150.1"/>
    <property type="molecule type" value="Genomic_DNA"/>
</dbReference>
<protein>
    <submittedName>
        <fullName evidence="4">LysM domain-containing protein</fullName>
    </submittedName>
</protein>
<dbReference type="CDD" id="cd00118">
    <property type="entry name" value="LysM"/>
    <property type="match status" value="1"/>
</dbReference>
<gene>
    <name evidence="4" type="ORF">CLV29_2563</name>
</gene>
<feature type="transmembrane region" description="Helical" evidence="2">
    <location>
        <begin position="91"/>
        <end position="110"/>
    </location>
</feature>
<dbReference type="Proteomes" id="UP000295371">
    <property type="component" value="Unassembled WGS sequence"/>
</dbReference>
<accession>A0A4R7J1Z9</accession>
<name>A0A4R7J1Z9_9ACTN</name>
<comment type="caution">
    <text evidence="4">The sequence shown here is derived from an EMBL/GenBank/DDBJ whole genome shotgun (WGS) entry which is preliminary data.</text>
</comment>
<feature type="region of interest" description="Disordered" evidence="1">
    <location>
        <begin position="111"/>
        <end position="175"/>
    </location>
</feature>
<feature type="compositionally biased region" description="Low complexity" evidence="1">
    <location>
        <begin position="304"/>
        <end position="320"/>
    </location>
</feature>
<dbReference type="PROSITE" id="PS51782">
    <property type="entry name" value="LYSM"/>
    <property type="match status" value="1"/>
</dbReference>
<feature type="compositionally biased region" description="Low complexity" evidence="1">
    <location>
        <begin position="111"/>
        <end position="121"/>
    </location>
</feature>
<feature type="transmembrane region" description="Helical" evidence="2">
    <location>
        <begin position="7"/>
        <end position="28"/>
    </location>
</feature>
<sequence length="1020" mass="108373">MRRVLRGIGALLVLLLLSIGVPVLLWTIGTLPKLTLGSLLRPDDGSLLLGLLTLIAWGAWLVFVVTTLVEVGNTLSGRRLRLPGLALPQRWVAGLVLAVASMAVVTPSAYSAPADSASAGPVQETAEHDAEPARSDGQGRSDGQRWSDGQGRADDQNRADGRKRAGSEGEPAAGIRHFVDRGDNLWDLAEHYYGDGMRWRDIAVANAALIEDPDELEVGWELIIPGVPDRDTGTGRSEESRSETDGTEIDRPPVHSERSAGTAADRTPDHSTDSGSSGTGAGSGIETEPSAEAGARRETGSGTGTRSETGSGAEGEPGAEADTRNGPDTDAGSGGQPGAASGEDTTGAAGQSEETIRRLGPSLDEATPGWLTAMSALAGTTAGGVSAVLALRRRRLLGSRSAGVRLNSPPLHARLVETGLIHRSAPTAVELAETAMLEASDRFCQLGAPVPDLQRVSVGEDDVELIFDQAPPRPPAHWHTGPNSWIRPKTPAEPQAGDGPLLWPALVCVGWQTDGRLMMIDLNRFGLLNLGSARRAADDDNRAEAFRSALLLELITGASANQVEVIMVGGDKRFAEALAEPQVRMVDHLTEILPELRRRAFERRNTPPHPFEPATIEARRPVVLLCAEPVGEGLGQLATVCDGDTGIVAVLTGEPSLPVLDLTAEPATVFGVEFQPQLVPAAVREGVTELVSATGTEPSTPAWWWNHERTPTHSPNLVAVDPRPHDLEESDHEPTAAEHLDRSHDERGPAPVGRRAAAPASAVPEGDRSAASEVVGNMTGGPTVEILGPVRLRATAGQAPPRARRQCIEYAAWLLENPGATGQQMARGLMVAESTRRSNMSRLRLWLGTDPGGEPYLPEAYSGRIELHPDVSSDWLRFQALIIGGVNRSGTGSLITALELVRGAPLADAAPGQWAWAEELRLEIGSVIRDVALVLAQRSVELGEYDLAGWAIGKGTLAAEDDEQLLCLQLQVHAELGNLLDAERLAMRISRQARTLGVDLMDETVTTIQKVLEGRPRRRA</sequence>
<dbReference type="Gene3D" id="1.25.40.10">
    <property type="entry name" value="Tetratricopeptide repeat domain"/>
    <property type="match status" value="1"/>
</dbReference>
<feature type="compositionally biased region" description="Basic and acidic residues" evidence="1">
    <location>
        <begin position="722"/>
        <end position="748"/>
    </location>
</feature>
<proteinExistence type="predicted"/>
<keyword evidence="2" id="KW-0472">Membrane</keyword>
<feature type="compositionally biased region" description="Basic and acidic residues" evidence="1">
    <location>
        <begin position="125"/>
        <end position="167"/>
    </location>
</feature>
<dbReference type="InterPro" id="IPR036779">
    <property type="entry name" value="LysM_dom_sf"/>
</dbReference>
<keyword evidence="2" id="KW-1133">Transmembrane helix</keyword>
<reference evidence="4 5" key="1">
    <citation type="submission" date="2019-03" db="EMBL/GenBank/DDBJ databases">
        <title>Genomic Encyclopedia of Archaeal and Bacterial Type Strains, Phase II (KMG-II): from individual species to whole genera.</title>
        <authorList>
            <person name="Goeker M."/>
        </authorList>
    </citation>
    <scope>NUCLEOTIDE SEQUENCE [LARGE SCALE GENOMIC DNA]</scope>
    <source>
        <strain evidence="4 5">DSM 24323</strain>
    </source>
</reference>
<dbReference type="PANTHER" id="PTHR34700">
    <property type="entry name" value="POTASSIUM BINDING PROTEIN KBP"/>
    <property type="match status" value="1"/>
</dbReference>
<keyword evidence="5" id="KW-1185">Reference proteome</keyword>
<dbReference type="RefSeq" id="WP_133755456.1">
    <property type="nucleotide sequence ID" value="NZ_SOAW01000002.1"/>
</dbReference>
<organism evidence="4 5">
    <name type="scientific">Naumannella halotolerans</name>
    <dbReference type="NCBI Taxonomy" id="993414"/>
    <lineage>
        <taxon>Bacteria</taxon>
        <taxon>Bacillati</taxon>
        <taxon>Actinomycetota</taxon>
        <taxon>Actinomycetes</taxon>
        <taxon>Propionibacteriales</taxon>
        <taxon>Propionibacteriaceae</taxon>
        <taxon>Naumannella</taxon>
    </lineage>
</organism>
<feature type="transmembrane region" description="Helical" evidence="2">
    <location>
        <begin position="48"/>
        <end position="71"/>
    </location>
</feature>
<feature type="domain" description="LysM" evidence="3">
    <location>
        <begin position="175"/>
        <end position="224"/>
    </location>
</feature>
<feature type="compositionally biased region" description="Low complexity" evidence="1">
    <location>
        <begin position="749"/>
        <end position="764"/>
    </location>
</feature>
<evidence type="ECO:0000259" key="3">
    <source>
        <dbReference type="PROSITE" id="PS51782"/>
    </source>
</evidence>
<feature type="region of interest" description="Disordered" evidence="1">
    <location>
        <begin position="225"/>
        <end position="355"/>
    </location>
</feature>
<evidence type="ECO:0000256" key="1">
    <source>
        <dbReference type="SAM" id="MobiDB-lite"/>
    </source>
</evidence>
<dbReference type="InterPro" id="IPR018392">
    <property type="entry name" value="LysM"/>
</dbReference>
<feature type="region of interest" description="Disordered" evidence="1">
    <location>
        <begin position="721"/>
        <end position="769"/>
    </location>
</feature>
<evidence type="ECO:0000256" key="2">
    <source>
        <dbReference type="SAM" id="Phobius"/>
    </source>
</evidence>
<dbReference type="InterPro" id="IPR052196">
    <property type="entry name" value="Bact_Kbp"/>
</dbReference>
<dbReference type="Pfam" id="PF01476">
    <property type="entry name" value="LysM"/>
    <property type="match status" value="1"/>
</dbReference>
<dbReference type="Gene3D" id="3.10.350.10">
    <property type="entry name" value="LysM domain"/>
    <property type="match status" value="1"/>
</dbReference>
<evidence type="ECO:0000313" key="4">
    <source>
        <dbReference type="EMBL" id="TDT31150.1"/>
    </source>
</evidence>
<dbReference type="OrthoDB" id="8444614at2"/>